<keyword evidence="7" id="KW-0902">Two-component regulatory system</keyword>
<dbReference type="InterPro" id="IPR050736">
    <property type="entry name" value="Sensor_HK_Regulatory"/>
</dbReference>
<organism evidence="10 11">
    <name type="scientific">Nocardioides marinquilinus</name>
    <dbReference type="NCBI Taxonomy" id="1210400"/>
    <lineage>
        <taxon>Bacteria</taxon>
        <taxon>Bacillati</taxon>
        <taxon>Actinomycetota</taxon>
        <taxon>Actinomycetes</taxon>
        <taxon>Propionibacteriales</taxon>
        <taxon>Nocardioidaceae</taxon>
        <taxon>Nocardioides</taxon>
    </lineage>
</organism>
<dbReference type="InterPro" id="IPR036097">
    <property type="entry name" value="HisK_dim/P_sf"/>
</dbReference>
<dbReference type="InterPro" id="IPR005467">
    <property type="entry name" value="His_kinase_dom"/>
</dbReference>
<dbReference type="Gene3D" id="3.30.565.10">
    <property type="entry name" value="Histidine kinase-like ATPase, C-terminal domain"/>
    <property type="match status" value="1"/>
</dbReference>
<dbReference type="PROSITE" id="PS50109">
    <property type="entry name" value="HIS_KIN"/>
    <property type="match status" value="1"/>
</dbReference>
<name>A0ABP9PWZ4_9ACTN</name>
<dbReference type="InterPro" id="IPR003661">
    <property type="entry name" value="HisK_dim/P_dom"/>
</dbReference>
<evidence type="ECO:0000256" key="2">
    <source>
        <dbReference type="ARBA" id="ARBA00004236"/>
    </source>
</evidence>
<dbReference type="GO" id="GO:0005524">
    <property type="term" value="F:ATP binding"/>
    <property type="evidence" value="ECO:0007669"/>
    <property type="project" value="UniProtKB-KW"/>
</dbReference>
<dbReference type="EMBL" id="BAABKG010000004">
    <property type="protein sequence ID" value="GAA5153489.1"/>
    <property type="molecule type" value="Genomic_DNA"/>
</dbReference>
<feature type="domain" description="Histidine kinase" evidence="8">
    <location>
        <begin position="136"/>
        <end position="352"/>
    </location>
</feature>
<evidence type="ECO:0000256" key="5">
    <source>
        <dbReference type="ARBA" id="ARBA00022679"/>
    </source>
</evidence>
<comment type="caution">
    <text evidence="10">The sequence shown here is derived from an EMBL/GenBank/DDBJ whole genome shotgun (WGS) entry which is preliminary data.</text>
</comment>
<keyword evidence="10" id="KW-0067">ATP-binding</keyword>
<dbReference type="RefSeq" id="WP_345461714.1">
    <property type="nucleotide sequence ID" value="NZ_BAABKG010000004.1"/>
</dbReference>
<dbReference type="InterPro" id="IPR000014">
    <property type="entry name" value="PAS"/>
</dbReference>
<dbReference type="Gene3D" id="1.10.287.130">
    <property type="match status" value="1"/>
</dbReference>
<dbReference type="Proteomes" id="UP001500221">
    <property type="component" value="Unassembled WGS sequence"/>
</dbReference>
<dbReference type="Gene3D" id="3.30.450.20">
    <property type="entry name" value="PAS domain"/>
    <property type="match status" value="1"/>
</dbReference>
<evidence type="ECO:0000313" key="10">
    <source>
        <dbReference type="EMBL" id="GAA5153489.1"/>
    </source>
</evidence>
<dbReference type="Pfam" id="PF02518">
    <property type="entry name" value="HATPase_c"/>
    <property type="match status" value="1"/>
</dbReference>
<gene>
    <name evidence="10" type="ORF">GCM10023340_35620</name>
</gene>
<dbReference type="SUPFAM" id="SSF55874">
    <property type="entry name" value="ATPase domain of HSP90 chaperone/DNA topoisomerase II/histidine kinase"/>
    <property type="match status" value="1"/>
</dbReference>
<dbReference type="InterPro" id="IPR004358">
    <property type="entry name" value="Sig_transdc_His_kin-like_C"/>
</dbReference>
<evidence type="ECO:0000256" key="4">
    <source>
        <dbReference type="ARBA" id="ARBA00022553"/>
    </source>
</evidence>
<evidence type="ECO:0000256" key="7">
    <source>
        <dbReference type="ARBA" id="ARBA00023012"/>
    </source>
</evidence>
<keyword evidence="10" id="KW-0547">Nucleotide-binding</keyword>
<evidence type="ECO:0000313" key="11">
    <source>
        <dbReference type="Proteomes" id="UP001500221"/>
    </source>
</evidence>
<feature type="domain" description="PAS" evidence="9">
    <location>
        <begin position="3"/>
        <end position="39"/>
    </location>
</feature>
<dbReference type="Pfam" id="PF13188">
    <property type="entry name" value="PAS_8"/>
    <property type="match status" value="1"/>
</dbReference>
<dbReference type="InterPro" id="IPR036890">
    <property type="entry name" value="HATPase_C_sf"/>
</dbReference>
<dbReference type="SUPFAM" id="SSF55785">
    <property type="entry name" value="PYP-like sensor domain (PAS domain)"/>
    <property type="match status" value="1"/>
</dbReference>
<dbReference type="CDD" id="cd00082">
    <property type="entry name" value="HisKA"/>
    <property type="match status" value="1"/>
</dbReference>
<accession>A0ABP9PWZ4</accession>
<protein>
    <recommendedName>
        <fullName evidence="3">histidine kinase</fullName>
        <ecNumber evidence="3">2.7.13.3</ecNumber>
    </recommendedName>
</protein>
<evidence type="ECO:0000256" key="1">
    <source>
        <dbReference type="ARBA" id="ARBA00000085"/>
    </source>
</evidence>
<proteinExistence type="predicted"/>
<evidence type="ECO:0000256" key="6">
    <source>
        <dbReference type="ARBA" id="ARBA00022777"/>
    </source>
</evidence>
<dbReference type="Pfam" id="PF00512">
    <property type="entry name" value="HisKA"/>
    <property type="match status" value="1"/>
</dbReference>
<dbReference type="PANTHER" id="PTHR43711:SF1">
    <property type="entry name" value="HISTIDINE KINASE 1"/>
    <property type="match status" value="1"/>
</dbReference>
<dbReference type="SMART" id="SM00091">
    <property type="entry name" value="PAS"/>
    <property type="match status" value="1"/>
</dbReference>
<dbReference type="InterPro" id="IPR035965">
    <property type="entry name" value="PAS-like_dom_sf"/>
</dbReference>
<comment type="catalytic activity">
    <reaction evidence="1">
        <text>ATP + protein L-histidine = ADP + protein N-phospho-L-histidine.</text>
        <dbReference type="EC" id="2.7.13.3"/>
    </reaction>
</comment>
<evidence type="ECO:0000256" key="3">
    <source>
        <dbReference type="ARBA" id="ARBA00012438"/>
    </source>
</evidence>
<evidence type="ECO:0000259" key="9">
    <source>
        <dbReference type="PROSITE" id="PS50112"/>
    </source>
</evidence>
<evidence type="ECO:0000259" key="8">
    <source>
        <dbReference type="PROSITE" id="PS50109"/>
    </source>
</evidence>
<dbReference type="PROSITE" id="PS50112">
    <property type="entry name" value="PAS"/>
    <property type="match status" value="1"/>
</dbReference>
<reference evidence="11" key="1">
    <citation type="journal article" date="2019" name="Int. J. Syst. Evol. Microbiol.">
        <title>The Global Catalogue of Microorganisms (GCM) 10K type strain sequencing project: providing services to taxonomists for standard genome sequencing and annotation.</title>
        <authorList>
            <consortium name="The Broad Institute Genomics Platform"/>
            <consortium name="The Broad Institute Genome Sequencing Center for Infectious Disease"/>
            <person name="Wu L."/>
            <person name="Ma J."/>
        </authorList>
    </citation>
    <scope>NUCLEOTIDE SEQUENCE [LARGE SCALE GENOMIC DNA]</scope>
    <source>
        <strain evidence="11">JCM 18459</strain>
    </source>
</reference>
<dbReference type="PANTHER" id="PTHR43711">
    <property type="entry name" value="TWO-COMPONENT HISTIDINE KINASE"/>
    <property type="match status" value="1"/>
</dbReference>
<dbReference type="EC" id="2.7.13.3" evidence="3"/>
<keyword evidence="4" id="KW-0597">Phosphoprotein</keyword>
<keyword evidence="11" id="KW-1185">Reference proteome</keyword>
<dbReference type="PRINTS" id="PR00344">
    <property type="entry name" value="BCTRLSENSOR"/>
</dbReference>
<sequence length="357" mass="38004">MPSDAPAQDVVDALPDGVVVADVEGRVTVVSRVAARMLGHDDDPAALVGRPLADVLALRDQDDHAWVAHNCPFEGLRTRTAVPEQSWLLPDGTEVLVVARLHREVPLGPVTSVAVTIRNGRGRARLDRERSDLVATVAHELRSPLTGVKGFVQALLNRWDKLNDEQKKLMLTTVSADSDRLSRLIAELLDVARIDTGRLQLYPRPSDAAVLVRRVVDSVSAGTAREIVVVAPADDVLPPVLVDPDKFTQVVTNLVENAVRHGEGVVRVELAPEPHADGPDGVRLTVSDEGEGIPPELRRRAVTKFWTAGAGGGSGLGLYIVNGLVRAHGSTLVIGDADGGGARISSAWPGVPAELAF</sequence>
<dbReference type="InterPro" id="IPR003594">
    <property type="entry name" value="HATPase_dom"/>
</dbReference>
<keyword evidence="5" id="KW-0808">Transferase</keyword>
<dbReference type="SMART" id="SM00387">
    <property type="entry name" value="HATPase_c"/>
    <property type="match status" value="1"/>
</dbReference>
<keyword evidence="6" id="KW-0418">Kinase</keyword>
<dbReference type="SMART" id="SM00388">
    <property type="entry name" value="HisKA"/>
    <property type="match status" value="1"/>
</dbReference>
<comment type="subcellular location">
    <subcellularLocation>
        <location evidence="2">Cell membrane</location>
    </subcellularLocation>
</comment>
<dbReference type="SUPFAM" id="SSF47384">
    <property type="entry name" value="Homodimeric domain of signal transducing histidine kinase"/>
    <property type="match status" value="1"/>
</dbReference>
<dbReference type="CDD" id="cd00130">
    <property type="entry name" value="PAS"/>
    <property type="match status" value="1"/>
</dbReference>